<dbReference type="Proteomes" id="UP000317982">
    <property type="component" value="Unassembled WGS sequence"/>
</dbReference>
<feature type="domain" description="GGDEF" evidence="4">
    <location>
        <begin position="366"/>
        <end position="498"/>
    </location>
</feature>
<evidence type="ECO:0000259" key="4">
    <source>
        <dbReference type="PROSITE" id="PS50887"/>
    </source>
</evidence>
<evidence type="ECO:0000256" key="2">
    <source>
        <dbReference type="SAM" id="Phobius"/>
    </source>
</evidence>
<dbReference type="InterPro" id="IPR052155">
    <property type="entry name" value="Biofilm_reg_signaling"/>
</dbReference>
<dbReference type="EMBL" id="VIRS01000030">
    <property type="protein sequence ID" value="TQS41089.1"/>
    <property type="molecule type" value="Genomic_DNA"/>
</dbReference>
<dbReference type="SUPFAM" id="SSF55073">
    <property type="entry name" value="Nucleotide cyclase"/>
    <property type="match status" value="1"/>
</dbReference>
<dbReference type="InterPro" id="IPR000160">
    <property type="entry name" value="GGDEF_dom"/>
</dbReference>
<keyword evidence="2" id="KW-0812">Transmembrane</keyword>
<feature type="transmembrane region" description="Helical" evidence="2">
    <location>
        <begin position="60"/>
        <end position="80"/>
    </location>
</feature>
<evidence type="ECO:0000313" key="6">
    <source>
        <dbReference type="Proteomes" id="UP000317982"/>
    </source>
</evidence>
<dbReference type="OrthoDB" id="23692at2"/>
<keyword evidence="6" id="KW-1185">Reference proteome</keyword>
<keyword evidence="2" id="KW-1133">Transmembrane helix</keyword>
<name>A0A545AIE7_9ACTN</name>
<feature type="region of interest" description="Disordered" evidence="1">
    <location>
        <begin position="242"/>
        <end position="279"/>
    </location>
</feature>
<dbReference type="SMART" id="SM00052">
    <property type="entry name" value="EAL"/>
    <property type="match status" value="1"/>
</dbReference>
<dbReference type="Gene3D" id="3.20.20.450">
    <property type="entry name" value="EAL domain"/>
    <property type="match status" value="1"/>
</dbReference>
<feature type="transmembrane region" description="Helical" evidence="2">
    <location>
        <begin position="191"/>
        <end position="211"/>
    </location>
</feature>
<feature type="compositionally biased region" description="Pro residues" evidence="1">
    <location>
        <begin position="772"/>
        <end position="784"/>
    </location>
</feature>
<feature type="transmembrane region" description="Helical" evidence="2">
    <location>
        <begin position="283"/>
        <end position="301"/>
    </location>
</feature>
<evidence type="ECO:0000256" key="1">
    <source>
        <dbReference type="SAM" id="MobiDB-lite"/>
    </source>
</evidence>
<dbReference type="CDD" id="cd01949">
    <property type="entry name" value="GGDEF"/>
    <property type="match status" value="1"/>
</dbReference>
<dbReference type="PROSITE" id="PS50887">
    <property type="entry name" value="GGDEF"/>
    <property type="match status" value="1"/>
</dbReference>
<dbReference type="InterPro" id="IPR001633">
    <property type="entry name" value="EAL_dom"/>
</dbReference>
<feature type="transmembrane region" description="Helical" evidence="2">
    <location>
        <begin position="95"/>
        <end position="114"/>
    </location>
</feature>
<dbReference type="CDD" id="cd01948">
    <property type="entry name" value="EAL"/>
    <property type="match status" value="1"/>
</dbReference>
<feature type="domain" description="EAL" evidence="3">
    <location>
        <begin position="506"/>
        <end position="760"/>
    </location>
</feature>
<evidence type="ECO:0000313" key="5">
    <source>
        <dbReference type="EMBL" id="TQS41089.1"/>
    </source>
</evidence>
<dbReference type="InParanoid" id="A0A545AIE7"/>
<feature type="transmembrane region" description="Helical" evidence="2">
    <location>
        <begin position="157"/>
        <end position="182"/>
    </location>
</feature>
<reference evidence="5 6" key="1">
    <citation type="submission" date="2019-07" db="EMBL/GenBank/DDBJ databases">
        <title>Cryptosporangium phraense sp. nov., isolated from plant litter.</title>
        <authorList>
            <person name="Suriyachadkun C."/>
        </authorList>
    </citation>
    <scope>NUCLEOTIDE SEQUENCE [LARGE SCALE GENOMIC DNA]</scope>
    <source>
        <strain evidence="5 6">A-T 5661</strain>
    </source>
</reference>
<evidence type="ECO:0000259" key="3">
    <source>
        <dbReference type="PROSITE" id="PS50883"/>
    </source>
</evidence>
<sequence length="784" mass="82353">MRALRGVHLVLVAGLIVLACAPALETRLPDGTSDAVPLGAYVTTALLLALRAVRTREWAWGWAALGLSCFIGGSITSGILTADGSTLPFPSAADIGWLGGYPFVGLSIVGFLRVRSAGGVALLDGAVAGVGAAALFSTVVVDLLAARGGAGGPGTTFASAIALAYPLADALLAGVLICQFALGTWRGRRDLIAFTAGIATLTIADTGYVRYGAYEPGTWVDVGYGLAVALVGVASWLPSGPSASGPATSGDEASGDRASGDRASGDRASGKQASGDRTTAGRVGLAGFCATGALVVLLAAARVHLSLPSVTLAGVTLVLVLIRFLVAHRELRAIGTTRYSEARRDPLTGLANRRGFTEFFDDPGHRTVAGLLLDLDRFKQVNDSFGHQAGDELLRRAAGRLREVVAGTDLLARLGGDEFVIVRTAEGTEPGALAGLAERIRGTLSRPFDVEGVPIEIDVSIGIAAGDGLTADALLRHADIAMYCAKRAGGGHAFYRERDDEAARVHLQLAQDLRRDVAGPAMVLHYQPKLDLHTDAVGAVEALVRWQHPVDGLLYPDTFLPIVDETGLMTTLTRNVLTQAMDQCAAWRRAGLKLSVAVNVSADDLESNGFTDLVIGTLRERGLPADALTLEITETTAMENSEPAHRTVRELHHVGIKVSIDDYGTDHSTLAHLHRLLVAGELKLDRRFVMHLETEERSSVIVRSSIQLAHALGMAVVAEGVENAGALAMLRDWGCDTAQGYFISRPQTAENITEWLVASRGYGTTRSSSAPTPAPSPAPPPSRR</sequence>
<feature type="region of interest" description="Disordered" evidence="1">
    <location>
        <begin position="763"/>
        <end position="784"/>
    </location>
</feature>
<dbReference type="Gene3D" id="3.30.70.270">
    <property type="match status" value="1"/>
</dbReference>
<gene>
    <name evidence="5" type="ORF">FL583_31505</name>
</gene>
<feature type="transmembrane region" description="Helical" evidence="2">
    <location>
        <begin position="121"/>
        <end position="145"/>
    </location>
</feature>
<protein>
    <submittedName>
        <fullName evidence="5">Bifunctional diguanylate cyclase/phosphodiesterase</fullName>
    </submittedName>
</protein>
<dbReference type="PANTHER" id="PTHR44757:SF2">
    <property type="entry name" value="BIOFILM ARCHITECTURE MAINTENANCE PROTEIN MBAA"/>
    <property type="match status" value="1"/>
</dbReference>
<dbReference type="Pfam" id="PF00563">
    <property type="entry name" value="EAL"/>
    <property type="match status" value="1"/>
</dbReference>
<dbReference type="AlphaFoldDB" id="A0A545AIE7"/>
<dbReference type="InterPro" id="IPR043128">
    <property type="entry name" value="Rev_trsase/Diguanyl_cyclase"/>
</dbReference>
<dbReference type="PROSITE" id="PS51257">
    <property type="entry name" value="PROKAR_LIPOPROTEIN"/>
    <property type="match status" value="1"/>
</dbReference>
<dbReference type="InterPro" id="IPR035919">
    <property type="entry name" value="EAL_sf"/>
</dbReference>
<organism evidence="5 6">
    <name type="scientific">Cryptosporangium phraense</name>
    <dbReference type="NCBI Taxonomy" id="2593070"/>
    <lineage>
        <taxon>Bacteria</taxon>
        <taxon>Bacillati</taxon>
        <taxon>Actinomycetota</taxon>
        <taxon>Actinomycetes</taxon>
        <taxon>Cryptosporangiales</taxon>
        <taxon>Cryptosporangiaceae</taxon>
        <taxon>Cryptosporangium</taxon>
    </lineage>
</organism>
<dbReference type="Pfam" id="PF00990">
    <property type="entry name" value="GGDEF"/>
    <property type="match status" value="1"/>
</dbReference>
<dbReference type="PANTHER" id="PTHR44757">
    <property type="entry name" value="DIGUANYLATE CYCLASE DGCP"/>
    <property type="match status" value="1"/>
</dbReference>
<accession>A0A545AIE7</accession>
<dbReference type="RefSeq" id="WP_142708519.1">
    <property type="nucleotide sequence ID" value="NZ_VIRS01000030.1"/>
</dbReference>
<dbReference type="PROSITE" id="PS50883">
    <property type="entry name" value="EAL"/>
    <property type="match status" value="1"/>
</dbReference>
<dbReference type="SMART" id="SM00267">
    <property type="entry name" value="GGDEF"/>
    <property type="match status" value="1"/>
</dbReference>
<dbReference type="InterPro" id="IPR029787">
    <property type="entry name" value="Nucleotide_cyclase"/>
</dbReference>
<feature type="transmembrane region" description="Helical" evidence="2">
    <location>
        <begin position="307"/>
        <end position="326"/>
    </location>
</feature>
<feature type="transmembrane region" description="Helical" evidence="2">
    <location>
        <begin position="35"/>
        <end position="53"/>
    </location>
</feature>
<dbReference type="NCBIfam" id="TIGR00254">
    <property type="entry name" value="GGDEF"/>
    <property type="match status" value="1"/>
</dbReference>
<keyword evidence="2" id="KW-0472">Membrane</keyword>
<comment type="caution">
    <text evidence="5">The sequence shown here is derived from an EMBL/GenBank/DDBJ whole genome shotgun (WGS) entry which is preliminary data.</text>
</comment>
<dbReference type="SUPFAM" id="SSF141868">
    <property type="entry name" value="EAL domain-like"/>
    <property type="match status" value="1"/>
</dbReference>
<proteinExistence type="predicted"/>
<feature type="compositionally biased region" description="Basic and acidic residues" evidence="1">
    <location>
        <begin position="254"/>
        <end position="269"/>
    </location>
</feature>